<evidence type="ECO:0000259" key="8">
    <source>
        <dbReference type="PROSITE" id="PS51471"/>
    </source>
</evidence>
<sequence>MEAKALSKVPVVDFSKEALIPGSNPWLSACNEVRHALEEYGCFVVVYDQIPSETRGKIFDSAKELFDLPIEIKKLSNNKVPYRGYIGENPGFPRHEGMGIENVLSFEQLQLFTNHLWPAGNEPFCETVHAYSKKASELNEVIVRMVFDSYGVDKYESHNESTNYLLRLLKYGEPTENETEVGLPPHEDMSFITILCQNHVNGLEIKTKDGDWIGFELTPPSSFIVMAGDALTVWSNDRVRACTHRVVMSGKATRYTAGLFSFSSKILHVPEKLIDQQHPLKYKPFDHMDYVDYFFSKHVGPRPDCRYKAYCGI</sequence>
<keyword evidence="2 7" id="KW-0479">Metal-binding</keyword>
<dbReference type="GO" id="GO:0046872">
    <property type="term" value="F:metal ion binding"/>
    <property type="evidence" value="ECO:0007669"/>
    <property type="project" value="UniProtKB-KW"/>
</dbReference>
<evidence type="ECO:0000256" key="4">
    <source>
        <dbReference type="ARBA" id="ARBA00023002"/>
    </source>
</evidence>
<evidence type="ECO:0000256" key="7">
    <source>
        <dbReference type="RuleBase" id="RU003682"/>
    </source>
</evidence>
<name>A0A5C7IJ59_9ROSI</name>
<dbReference type="PROSITE" id="PS51257">
    <property type="entry name" value="PROKAR_LIPOPROTEIN"/>
    <property type="match status" value="1"/>
</dbReference>
<accession>A0A5C7IJ59</accession>
<proteinExistence type="inferred from homology"/>
<dbReference type="InterPro" id="IPR027443">
    <property type="entry name" value="IPNS-like_sf"/>
</dbReference>
<gene>
    <name evidence="9" type="ORF">EZV62_004116</name>
</gene>
<comment type="similarity">
    <text evidence="1 7">Belongs to the iron/ascorbate-dependent oxidoreductase family.</text>
</comment>
<dbReference type="FunFam" id="2.60.120.330:FF:000022">
    <property type="entry name" value="Probable 2-oxoglutarate-dependent dioxygenase AOP1.2"/>
    <property type="match status" value="1"/>
</dbReference>
<keyword evidence="4 7" id="KW-0560">Oxidoreductase</keyword>
<dbReference type="EMBL" id="VAHF01000002">
    <property type="protein sequence ID" value="TXG69181.1"/>
    <property type="molecule type" value="Genomic_DNA"/>
</dbReference>
<organism evidence="9 10">
    <name type="scientific">Acer yangbiense</name>
    <dbReference type="NCBI Taxonomy" id="1000413"/>
    <lineage>
        <taxon>Eukaryota</taxon>
        <taxon>Viridiplantae</taxon>
        <taxon>Streptophyta</taxon>
        <taxon>Embryophyta</taxon>
        <taxon>Tracheophyta</taxon>
        <taxon>Spermatophyta</taxon>
        <taxon>Magnoliopsida</taxon>
        <taxon>eudicotyledons</taxon>
        <taxon>Gunneridae</taxon>
        <taxon>Pentapetalae</taxon>
        <taxon>rosids</taxon>
        <taxon>malvids</taxon>
        <taxon>Sapindales</taxon>
        <taxon>Sapindaceae</taxon>
        <taxon>Hippocastanoideae</taxon>
        <taxon>Acereae</taxon>
        <taxon>Acer</taxon>
    </lineage>
</organism>
<reference evidence="10" key="1">
    <citation type="journal article" date="2019" name="Gigascience">
        <title>De novo genome assembly of the endangered Acer yangbiense, a plant species with extremely small populations endemic to Yunnan Province, China.</title>
        <authorList>
            <person name="Yang J."/>
            <person name="Wariss H.M."/>
            <person name="Tao L."/>
            <person name="Zhang R."/>
            <person name="Yun Q."/>
            <person name="Hollingsworth P."/>
            <person name="Dao Z."/>
            <person name="Luo G."/>
            <person name="Guo H."/>
            <person name="Ma Y."/>
            <person name="Sun W."/>
        </authorList>
    </citation>
    <scope>NUCLEOTIDE SEQUENCE [LARGE SCALE GENOMIC DNA]</scope>
    <source>
        <strain evidence="10">cv. Malutang</strain>
    </source>
</reference>
<evidence type="ECO:0000313" key="9">
    <source>
        <dbReference type="EMBL" id="TXG69181.1"/>
    </source>
</evidence>
<comment type="caution">
    <text evidence="9">The sequence shown here is derived from an EMBL/GenBank/DDBJ whole genome shotgun (WGS) entry which is preliminary data.</text>
</comment>
<dbReference type="InterPro" id="IPR050231">
    <property type="entry name" value="Iron_ascorbate_oxido_reductase"/>
</dbReference>
<protein>
    <recommendedName>
        <fullName evidence="8">Fe2OG dioxygenase domain-containing protein</fullName>
    </recommendedName>
</protein>
<dbReference type="InterPro" id="IPR005123">
    <property type="entry name" value="Oxoglu/Fe-dep_dioxygenase_dom"/>
</dbReference>
<dbReference type="InterPro" id="IPR044861">
    <property type="entry name" value="IPNS-like_FE2OG_OXY"/>
</dbReference>
<keyword evidence="3" id="KW-0223">Dioxygenase</keyword>
<dbReference type="SUPFAM" id="SSF51197">
    <property type="entry name" value="Clavaminate synthase-like"/>
    <property type="match status" value="1"/>
</dbReference>
<evidence type="ECO:0000256" key="6">
    <source>
        <dbReference type="ARBA" id="ARBA00057022"/>
    </source>
</evidence>
<dbReference type="InterPro" id="IPR026992">
    <property type="entry name" value="DIOX_N"/>
</dbReference>
<dbReference type="Gene3D" id="2.60.120.330">
    <property type="entry name" value="B-lactam Antibiotic, Isopenicillin N Synthase, Chain"/>
    <property type="match status" value="1"/>
</dbReference>
<dbReference type="AlphaFoldDB" id="A0A5C7IJ59"/>
<dbReference type="PANTHER" id="PTHR47990">
    <property type="entry name" value="2-OXOGLUTARATE (2OG) AND FE(II)-DEPENDENT OXYGENASE SUPERFAMILY PROTEIN-RELATED"/>
    <property type="match status" value="1"/>
</dbReference>
<dbReference type="Pfam" id="PF03171">
    <property type="entry name" value="2OG-FeII_Oxy"/>
    <property type="match status" value="1"/>
</dbReference>
<evidence type="ECO:0000256" key="3">
    <source>
        <dbReference type="ARBA" id="ARBA00022964"/>
    </source>
</evidence>
<evidence type="ECO:0000256" key="5">
    <source>
        <dbReference type="ARBA" id="ARBA00023004"/>
    </source>
</evidence>
<comment type="function">
    <text evidence="6">Probable 2-oxoglutarate-dependent dioxygenase that may be involved in glucosinolates biosynthesis. May play a role in the production of aliphatic glucosinolates.</text>
</comment>
<dbReference type="GO" id="GO:0051213">
    <property type="term" value="F:dioxygenase activity"/>
    <property type="evidence" value="ECO:0007669"/>
    <property type="project" value="UniProtKB-KW"/>
</dbReference>
<dbReference type="Pfam" id="PF14226">
    <property type="entry name" value="DIOX_N"/>
    <property type="match status" value="1"/>
</dbReference>
<keyword evidence="10" id="KW-1185">Reference proteome</keyword>
<evidence type="ECO:0000256" key="2">
    <source>
        <dbReference type="ARBA" id="ARBA00022723"/>
    </source>
</evidence>
<dbReference type="OrthoDB" id="288590at2759"/>
<keyword evidence="5 7" id="KW-0408">Iron</keyword>
<feature type="domain" description="Fe2OG dioxygenase" evidence="8">
    <location>
        <begin position="161"/>
        <end position="263"/>
    </location>
</feature>
<evidence type="ECO:0000313" key="10">
    <source>
        <dbReference type="Proteomes" id="UP000323000"/>
    </source>
</evidence>
<dbReference type="PROSITE" id="PS51471">
    <property type="entry name" value="FE2OG_OXY"/>
    <property type="match status" value="1"/>
</dbReference>
<dbReference type="Proteomes" id="UP000323000">
    <property type="component" value="Chromosome 2"/>
</dbReference>
<evidence type="ECO:0000256" key="1">
    <source>
        <dbReference type="ARBA" id="ARBA00008056"/>
    </source>
</evidence>